<reference evidence="2 6" key="1">
    <citation type="submission" date="2015-04" db="EMBL/GenBank/DDBJ databases">
        <authorList>
            <person name="Syromyatnikov M.Y."/>
            <person name="Popov V.N."/>
        </authorList>
    </citation>
    <scope>NUCLEOTIDE SEQUENCE [LARGE SCALE GENOMIC DNA]</scope>
    <source>
        <strain evidence="2 6">AH1</strain>
    </source>
</reference>
<evidence type="ECO:0000313" key="3">
    <source>
        <dbReference type="EMBL" id="CZQ54151.1"/>
    </source>
</evidence>
<keyword evidence="1" id="KW-0812">Transmembrane</keyword>
<keyword evidence="1" id="KW-0472">Membrane</keyword>
<feature type="transmembrane region" description="Helical" evidence="1">
    <location>
        <begin position="6"/>
        <end position="27"/>
    </location>
</feature>
<dbReference type="Proteomes" id="UP000039437">
    <property type="component" value="Unassembled WGS sequence"/>
</dbReference>
<name>A0A0U1MRU1_STAAU</name>
<dbReference type="PATRIC" id="fig|1280.7175.peg.2129"/>
<sequence length="63" mass="6944">MMGYIILFFLAGPVILGVGNLVIGPIFNKQTPFHVQVRSFVVGSMIYLILATIGYFLLLQGKL</sequence>
<reference evidence="3" key="2">
    <citation type="submission" date="2016-02" db="EMBL/GenBank/DDBJ databases">
        <authorList>
            <consortium name="Pathogen Informatics"/>
        </authorList>
    </citation>
    <scope>NUCLEOTIDE SEQUENCE</scope>
    <source>
        <strain evidence="3">1943STDY5698364</strain>
    </source>
</reference>
<evidence type="ECO:0000313" key="4">
    <source>
        <dbReference type="EMBL" id="MBX8593514.1"/>
    </source>
</evidence>
<dbReference type="EMBL" id="FJNR01000002">
    <property type="protein sequence ID" value="CZQ54151.1"/>
    <property type="molecule type" value="Genomic_DNA"/>
</dbReference>
<dbReference type="EMBL" id="CP038850">
    <property type="protein sequence ID" value="QCT58084.1"/>
    <property type="molecule type" value="Genomic_DNA"/>
</dbReference>
<reference evidence="4" key="4">
    <citation type="submission" date="2021-08" db="EMBL/GenBank/DDBJ databases">
        <title>Whole-genome sequencing of local methicillin-resistant S. aureus strain Lr2.</title>
        <authorList>
            <person name="Ali A."/>
            <person name="Ullah N."/>
        </authorList>
    </citation>
    <scope>NUCLEOTIDE SEQUENCE</scope>
    <source>
        <strain evidence="4">Lr2</strain>
    </source>
</reference>
<dbReference type="RefSeq" id="WP_001796542.1">
    <property type="nucleotide sequence ID" value="NZ_AP024203.1"/>
</dbReference>
<evidence type="ECO:0000313" key="5">
    <source>
        <dbReference type="EMBL" id="QCT58084.1"/>
    </source>
</evidence>
<dbReference type="EMBL" id="JAIGOF010000002">
    <property type="protein sequence ID" value="MBX8593514.1"/>
    <property type="molecule type" value="Genomic_DNA"/>
</dbReference>
<dbReference type="AlphaFoldDB" id="A0A0U1MRU1"/>
<accession>A0A0U1MRU1</accession>
<proteinExistence type="predicted"/>
<dbReference type="Proteomes" id="UP000309390">
    <property type="component" value="Unassembled WGS sequence"/>
</dbReference>
<keyword evidence="1" id="KW-1133">Transmembrane helix</keyword>
<evidence type="ECO:0000256" key="1">
    <source>
        <dbReference type="SAM" id="Phobius"/>
    </source>
</evidence>
<reference evidence="5" key="3">
    <citation type="submission" date="2019-04" db="EMBL/GenBank/DDBJ databases">
        <title>Whole-genome sequencing of local methicillin-resistant S. aureus strain Lr2.</title>
        <authorList>
            <person name="Ullah N."/>
            <person name="Ali A."/>
        </authorList>
    </citation>
    <scope>NUCLEOTIDE SEQUENCE [LARGE SCALE GENOMIC DNA]</scope>
    <source>
        <strain evidence="5">Lr2</strain>
    </source>
</reference>
<evidence type="ECO:0000313" key="6">
    <source>
        <dbReference type="Proteomes" id="UP000039437"/>
    </source>
</evidence>
<organism evidence="2 6">
    <name type="scientific">Staphylococcus aureus</name>
    <dbReference type="NCBI Taxonomy" id="1280"/>
    <lineage>
        <taxon>Bacteria</taxon>
        <taxon>Bacillati</taxon>
        <taxon>Bacillota</taxon>
        <taxon>Bacilli</taxon>
        <taxon>Bacillales</taxon>
        <taxon>Staphylococcaceae</taxon>
        <taxon>Staphylococcus</taxon>
    </lineage>
</organism>
<evidence type="ECO:0000313" key="2">
    <source>
        <dbReference type="EMBL" id="CRI16961.1"/>
    </source>
</evidence>
<gene>
    <name evidence="2" type="ORF">BN1321_380158</name>
    <name evidence="4" type="ORF">E1948_02660</name>
    <name evidence="5" type="ORF">E1948_12255</name>
    <name evidence="3" type="ORF">ERS391062_00419</name>
</gene>
<dbReference type="EMBL" id="CVOQ01000032">
    <property type="protein sequence ID" value="CRI16961.1"/>
    <property type="molecule type" value="Genomic_DNA"/>
</dbReference>
<feature type="transmembrane region" description="Helical" evidence="1">
    <location>
        <begin position="39"/>
        <end position="58"/>
    </location>
</feature>
<protein>
    <submittedName>
        <fullName evidence="2 3">Membrane protein</fullName>
    </submittedName>
</protein>
<dbReference type="Proteomes" id="UP000070985">
    <property type="component" value="Unassembled WGS sequence"/>
</dbReference>